<accession>A0A2S4KNU2</accession>
<feature type="region of interest" description="Disordered" evidence="1">
    <location>
        <begin position="80"/>
        <end position="193"/>
    </location>
</feature>
<dbReference type="Pfam" id="PF00855">
    <property type="entry name" value="PWWP"/>
    <property type="match status" value="1"/>
</dbReference>
<dbReference type="STRING" id="94208.A0A2S4KNU2"/>
<evidence type="ECO:0000313" key="3">
    <source>
        <dbReference type="EMBL" id="POR31840.1"/>
    </source>
</evidence>
<proteinExistence type="predicted"/>
<feature type="region of interest" description="Disordered" evidence="1">
    <location>
        <begin position="330"/>
        <end position="447"/>
    </location>
</feature>
<dbReference type="PROSITE" id="PS50812">
    <property type="entry name" value="PWWP"/>
    <property type="match status" value="1"/>
</dbReference>
<feature type="compositionally biased region" description="Basic and acidic residues" evidence="1">
    <location>
        <begin position="424"/>
        <end position="446"/>
    </location>
</feature>
<name>A0A2S4KNU2_9HYPO</name>
<keyword evidence="4" id="KW-1185">Reference proteome</keyword>
<feature type="compositionally biased region" description="Low complexity" evidence="1">
    <location>
        <begin position="402"/>
        <end position="416"/>
    </location>
</feature>
<organism evidence="3 4">
    <name type="scientific">Tolypocladium paradoxum</name>
    <dbReference type="NCBI Taxonomy" id="94208"/>
    <lineage>
        <taxon>Eukaryota</taxon>
        <taxon>Fungi</taxon>
        <taxon>Dikarya</taxon>
        <taxon>Ascomycota</taxon>
        <taxon>Pezizomycotina</taxon>
        <taxon>Sordariomycetes</taxon>
        <taxon>Hypocreomycetidae</taxon>
        <taxon>Hypocreales</taxon>
        <taxon>Ophiocordycipitaceae</taxon>
        <taxon>Tolypocladium</taxon>
    </lineage>
</organism>
<feature type="domain" description="PWWP" evidence="2">
    <location>
        <begin position="197"/>
        <end position="269"/>
    </location>
</feature>
<dbReference type="SMART" id="SM00293">
    <property type="entry name" value="PWWP"/>
    <property type="match status" value="1"/>
</dbReference>
<feature type="compositionally biased region" description="Basic residues" evidence="1">
    <location>
        <begin position="180"/>
        <end position="190"/>
    </location>
</feature>
<dbReference type="OrthoDB" id="62853at2759"/>
<dbReference type="Proteomes" id="UP000237481">
    <property type="component" value="Unassembled WGS sequence"/>
</dbReference>
<feature type="compositionally biased region" description="Low complexity" evidence="1">
    <location>
        <begin position="149"/>
        <end position="161"/>
    </location>
</feature>
<dbReference type="SUPFAM" id="SSF63748">
    <property type="entry name" value="Tudor/PWWP/MBT"/>
    <property type="match status" value="1"/>
</dbReference>
<feature type="compositionally biased region" description="Basic and acidic residues" evidence="1">
    <location>
        <begin position="557"/>
        <end position="611"/>
    </location>
</feature>
<feature type="compositionally biased region" description="Low complexity" evidence="1">
    <location>
        <begin position="11"/>
        <end position="24"/>
    </location>
</feature>
<feature type="compositionally biased region" description="Acidic residues" evidence="1">
    <location>
        <begin position="347"/>
        <end position="358"/>
    </location>
</feature>
<feature type="compositionally biased region" description="Basic and acidic residues" evidence="1">
    <location>
        <begin position="35"/>
        <end position="47"/>
    </location>
</feature>
<comment type="caution">
    <text evidence="3">The sequence shown here is derived from an EMBL/GenBank/DDBJ whole genome shotgun (WGS) entry which is preliminary data.</text>
</comment>
<evidence type="ECO:0000259" key="2">
    <source>
        <dbReference type="PROSITE" id="PS50812"/>
    </source>
</evidence>
<dbReference type="EMBL" id="PKSG01000973">
    <property type="protein sequence ID" value="POR31840.1"/>
    <property type="molecule type" value="Genomic_DNA"/>
</dbReference>
<feature type="region of interest" description="Disordered" evidence="1">
    <location>
        <begin position="1"/>
        <end position="58"/>
    </location>
</feature>
<gene>
    <name evidence="3" type="ORF">TPAR_07933</name>
</gene>
<feature type="compositionally biased region" description="Basic and acidic residues" evidence="1">
    <location>
        <begin position="1"/>
        <end position="10"/>
    </location>
</feature>
<evidence type="ECO:0000256" key="1">
    <source>
        <dbReference type="SAM" id="MobiDB-lite"/>
    </source>
</evidence>
<dbReference type="AlphaFoldDB" id="A0A2S4KNU2"/>
<dbReference type="InterPro" id="IPR000313">
    <property type="entry name" value="PWWP_dom"/>
</dbReference>
<sequence>MADKPTEKPEAAAPVASAEQAPVPDATAGKQPLSGKEESKPEGEVAKDSAVTSEGELHRANTTHFAHFVSAEEHQLLQPCGLAPPHFAPIDEHRANSSRELEPKEPANADKSADNATGKTEKEQEKPAADGDVEMKEAAEDAAPEAEAEAAPPAAAAATPASKAKGGRRKSAAGESKAKALNRKGSKARLTHTDAQPGDHFLVKLKGFPAWPAIICDESMLPQALIISRPVSAARQDGTYAEAYADGGKRVHDRSFPVMYLYTNEFGWVQNTALSELTAEKAKDTITEKMRKDLKAAFELAAEHNAVEHYKEILKNFQEEQLAQEQAKLEAAVTPKKSTKGKGKPADEDEDADMEDADTAPKSTKSKKRKAEDDTSTPQRPDSVKKPKIKLNTSSTPKTANGAATPKSAGASTAKSAKAKPKKAKEGGEKKSEAPKEAKMTAEELHARKKKEVLYLRHKLQRGLLTREQQPQENEMKPMSEFITMLENFVDLEVSIIRGTKINKVLKAILKLDSIPREEEFQFKKRSQTLLDKWNKLLAGDGSAPPSASTNGVNGAGEEKKSGPNGVKEEAGEPKKAEPEKATEPKAEDSAAKEKSAETPDTAEAKVEKPATEATTASEPVAAAN</sequence>
<evidence type="ECO:0000313" key="4">
    <source>
        <dbReference type="Proteomes" id="UP000237481"/>
    </source>
</evidence>
<feature type="region of interest" description="Disordered" evidence="1">
    <location>
        <begin position="539"/>
        <end position="625"/>
    </location>
</feature>
<protein>
    <submittedName>
        <fullName evidence="3">PWWP domain-containing protein 3</fullName>
    </submittedName>
</protein>
<feature type="compositionally biased region" description="Basic and acidic residues" evidence="1">
    <location>
        <begin position="89"/>
        <end position="139"/>
    </location>
</feature>
<reference evidence="3 4" key="1">
    <citation type="submission" date="2018-01" db="EMBL/GenBank/DDBJ databases">
        <title>Harnessing the power of phylogenomics to disentangle the directionality and signatures of interkingdom host jumping in the parasitic fungal genus Tolypocladium.</title>
        <authorList>
            <person name="Quandt C.A."/>
            <person name="Patterson W."/>
            <person name="Spatafora J.W."/>
        </authorList>
    </citation>
    <scope>NUCLEOTIDE SEQUENCE [LARGE SCALE GENOMIC DNA]</scope>
    <source>
        <strain evidence="3 4">NRBC 100945</strain>
    </source>
</reference>
<dbReference type="Gene3D" id="2.30.30.140">
    <property type="match status" value="1"/>
</dbReference>